<comment type="caution">
    <text evidence="2">The sequence shown here is derived from an EMBL/GenBank/DDBJ whole genome shotgun (WGS) entry which is preliminary data.</text>
</comment>
<dbReference type="Proteomes" id="UP000324748">
    <property type="component" value="Unassembled WGS sequence"/>
</dbReference>
<evidence type="ECO:0000313" key="4">
    <source>
        <dbReference type="Proteomes" id="UP000324748"/>
    </source>
</evidence>
<dbReference type="EMBL" id="VDEP01000473">
    <property type="protein sequence ID" value="KAA1074050.1"/>
    <property type="molecule type" value="Genomic_DNA"/>
</dbReference>
<keyword evidence="4" id="KW-1185">Reference proteome</keyword>
<feature type="signal peptide" evidence="1">
    <location>
        <begin position="1"/>
        <end position="22"/>
    </location>
</feature>
<evidence type="ECO:0000256" key="1">
    <source>
        <dbReference type="SAM" id="SignalP"/>
    </source>
</evidence>
<feature type="chain" id="PRO_5036137197" evidence="1">
    <location>
        <begin position="23"/>
        <end position="87"/>
    </location>
</feature>
<name>A0A5B0MDJ9_PUCGR</name>
<protein>
    <submittedName>
        <fullName evidence="2">Uncharacterized protein</fullName>
    </submittedName>
</protein>
<proteinExistence type="predicted"/>
<dbReference type="Proteomes" id="UP000325313">
    <property type="component" value="Unassembled WGS sequence"/>
</dbReference>
<organism evidence="2 5">
    <name type="scientific">Puccinia graminis f. sp. tritici</name>
    <dbReference type="NCBI Taxonomy" id="56615"/>
    <lineage>
        <taxon>Eukaryota</taxon>
        <taxon>Fungi</taxon>
        <taxon>Dikarya</taxon>
        <taxon>Basidiomycota</taxon>
        <taxon>Pucciniomycotina</taxon>
        <taxon>Pucciniomycetes</taxon>
        <taxon>Pucciniales</taxon>
        <taxon>Pucciniaceae</taxon>
        <taxon>Puccinia</taxon>
    </lineage>
</organism>
<dbReference type="AlphaFoldDB" id="A0A5B0MDJ9"/>
<keyword evidence="1" id="KW-0732">Signal</keyword>
<evidence type="ECO:0000313" key="3">
    <source>
        <dbReference type="EMBL" id="KAA1090736.1"/>
    </source>
</evidence>
<evidence type="ECO:0000313" key="2">
    <source>
        <dbReference type="EMBL" id="KAA1074050.1"/>
    </source>
</evidence>
<dbReference type="OrthoDB" id="10575063at2759"/>
<sequence>MFSPRFLGSLMLIFALIGTSLQLGTWETVGCAHFTVGKENAPNMACLDKKTGVYTPVDGVQHCSNLKQTQCCTNAGYNKDTCAALNP</sequence>
<gene>
    <name evidence="3" type="ORF">PGT21_012283</name>
    <name evidence="2" type="ORF">PGTUg99_005932</name>
</gene>
<accession>A0A5B0MDJ9</accession>
<evidence type="ECO:0000313" key="5">
    <source>
        <dbReference type="Proteomes" id="UP000325313"/>
    </source>
</evidence>
<reference evidence="4 5" key="1">
    <citation type="submission" date="2019-05" db="EMBL/GenBank/DDBJ databases">
        <title>Emergence of the Ug99 lineage of the wheat stem rust pathogen through somatic hybridization.</title>
        <authorList>
            <person name="Li F."/>
            <person name="Upadhyaya N.M."/>
            <person name="Sperschneider J."/>
            <person name="Matny O."/>
            <person name="Nguyen-Phuc H."/>
            <person name="Mago R."/>
            <person name="Raley C."/>
            <person name="Miller M.E."/>
            <person name="Silverstein K.A.T."/>
            <person name="Henningsen E."/>
            <person name="Hirsch C.D."/>
            <person name="Visser B."/>
            <person name="Pretorius Z.A."/>
            <person name="Steffenson B.J."/>
            <person name="Schwessinger B."/>
            <person name="Dodds P.N."/>
            <person name="Figueroa M."/>
        </authorList>
    </citation>
    <scope>NUCLEOTIDE SEQUENCE [LARGE SCALE GENOMIC DNA]</scope>
    <source>
        <strain evidence="3">21-0</strain>
        <strain evidence="2 5">Ug99</strain>
    </source>
</reference>
<dbReference type="EMBL" id="VSWC01000092">
    <property type="protein sequence ID" value="KAA1090736.1"/>
    <property type="molecule type" value="Genomic_DNA"/>
</dbReference>